<dbReference type="Pfam" id="PF10670">
    <property type="entry name" value="DUF4198"/>
    <property type="match status" value="1"/>
</dbReference>
<dbReference type="RefSeq" id="WP_103094233.1">
    <property type="nucleotide sequence ID" value="NZ_LYMM01000002.1"/>
</dbReference>
<feature type="region of interest" description="Disordered" evidence="1">
    <location>
        <begin position="120"/>
        <end position="158"/>
    </location>
</feature>
<dbReference type="InterPro" id="IPR019613">
    <property type="entry name" value="DUF4198"/>
</dbReference>
<sequence length="304" mass="31691">MRFRSILIAAAASSVLATPALAHRMWLLPSTSTLASTNEYVTVDAAVSNDLFYPDHVAMDPAQVSVWAPDGTEGKVENAAKGRHRGTFDVAVNKAGTWKIGMERNSVMGTFKVGAEEWRVGGRGRPQGAPGGPGAPAGPGAAAGAPAGGPAAGPARPPMRMVPTVADIPANATDIKLTEVTARTFIYVTAGEPTKVALTGKGLEFDPVTHPDELVSDEDGNFRFLIDGKPAAGVKVTVVPGGKKYRAAEDAQELTTGADGTVKVKWPVAGWYWLSASAQDTKPADKKASARRMSFTTTLEVVAP</sequence>
<name>A0A2K2G5J5_9SPHN</name>
<dbReference type="OrthoDB" id="5943at2"/>
<reference evidence="3 4" key="1">
    <citation type="submission" date="2016-05" db="EMBL/GenBank/DDBJ databases">
        <title>Complete genome sequence of Novosphingobium guangzhouense SA925(T).</title>
        <authorList>
            <person name="Sha S."/>
        </authorList>
    </citation>
    <scope>NUCLEOTIDE SEQUENCE [LARGE SCALE GENOMIC DNA]</scope>
    <source>
        <strain evidence="3 4">SA925</strain>
    </source>
</reference>
<dbReference type="AlphaFoldDB" id="A0A2K2G5J5"/>
<keyword evidence="4" id="KW-1185">Reference proteome</keyword>
<accession>A0A2K2G5J5</accession>
<gene>
    <name evidence="3" type="ORF">A8V01_01680</name>
</gene>
<feature type="compositionally biased region" description="Gly residues" evidence="1">
    <location>
        <begin position="121"/>
        <end position="137"/>
    </location>
</feature>
<dbReference type="Proteomes" id="UP000236327">
    <property type="component" value="Unassembled WGS sequence"/>
</dbReference>
<dbReference type="EMBL" id="LYMM01000002">
    <property type="protein sequence ID" value="PNU06292.1"/>
    <property type="molecule type" value="Genomic_DNA"/>
</dbReference>
<feature type="signal peptide" evidence="2">
    <location>
        <begin position="1"/>
        <end position="22"/>
    </location>
</feature>
<evidence type="ECO:0000313" key="3">
    <source>
        <dbReference type="EMBL" id="PNU06292.1"/>
    </source>
</evidence>
<evidence type="ECO:0000256" key="1">
    <source>
        <dbReference type="SAM" id="MobiDB-lite"/>
    </source>
</evidence>
<proteinExistence type="predicted"/>
<evidence type="ECO:0000313" key="4">
    <source>
        <dbReference type="Proteomes" id="UP000236327"/>
    </source>
</evidence>
<comment type="caution">
    <text evidence="3">The sequence shown here is derived from an EMBL/GenBank/DDBJ whole genome shotgun (WGS) entry which is preliminary data.</text>
</comment>
<evidence type="ECO:0000256" key="2">
    <source>
        <dbReference type="SAM" id="SignalP"/>
    </source>
</evidence>
<protein>
    <submittedName>
        <fullName evidence="3">Nickel uptake transporter family protein</fullName>
    </submittedName>
</protein>
<feature type="chain" id="PRO_5014428816" evidence="2">
    <location>
        <begin position="23"/>
        <end position="304"/>
    </location>
</feature>
<organism evidence="3 4">
    <name type="scientific">Novosphingobium guangzhouense</name>
    <dbReference type="NCBI Taxonomy" id="1850347"/>
    <lineage>
        <taxon>Bacteria</taxon>
        <taxon>Pseudomonadati</taxon>
        <taxon>Pseudomonadota</taxon>
        <taxon>Alphaproteobacteria</taxon>
        <taxon>Sphingomonadales</taxon>
        <taxon>Sphingomonadaceae</taxon>
        <taxon>Novosphingobium</taxon>
    </lineage>
</organism>
<keyword evidence="2" id="KW-0732">Signal</keyword>